<reference evidence="3" key="1">
    <citation type="submission" date="2022-11" db="UniProtKB">
        <authorList>
            <consortium name="WormBaseParasite"/>
        </authorList>
    </citation>
    <scope>IDENTIFICATION</scope>
</reference>
<evidence type="ECO:0000313" key="2">
    <source>
        <dbReference type="Proteomes" id="UP000887565"/>
    </source>
</evidence>
<accession>A0A915KLM1</accession>
<feature type="region of interest" description="Disordered" evidence="1">
    <location>
        <begin position="24"/>
        <end position="57"/>
    </location>
</feature>
<evidence type="ECO:0000256" key="1">
    <source>
        <dbReference type="SAM" id="MobiDB-lite"/>
    </source>
</evidence>
<organism evidence="2 3">
    <name type="scientific">Romanomermis culicivorax</name>
    <name type="common">Nematode worm</name>
    <dbReference type="NCBI Taxonomy" id="13658"/>
    <lineage>
        <taxon>Eukaryota</taxon>
        <taxon>Metazoa</taxon>
        <taxon>Ecdysozoa</taxon>
        <taxon>Nematoda</taxon>
        <taxon>Enoplea</taxon>
        <taxon>Dorylaimia</taxon>
        <taxon>Mermithida</taxon>
        <taxon>Mermithoidea</taxon>
        <taxon>Mermithidae</taxon>
        <taxon>Romanomermis</taxon>
    </lineage>
</organism>
<dbReference type="WBParaSite" id="nRc.2.0.1.t39333-RA">
    <property type="protein sequence ID" value="nRc.2.0.1.t39333-RA"/>
    <property type="gene ID" value="nRc.2.0.1.g39333"/>
</dbReference>
<dbReference type="AlphaFoldDB" id="A0A915KLM1"/>
<protein>
    <submittedName>
        <fullName evidence="3">Uncharacterized protein</fullName>
    </submittedName>
</protein>
<keyword evidence="2" id="KW-1185">Reference proteome</keyword>
<sequence>MSPLDNTFCNSMVFERDAVFRNGSLSQRPSNTSGRSSVAGSRSASTSDGSSGNGTIDYCSRRNSASREVEEFLLSKSFEYKVSFVRSSAKLNLNVRAIFEQIAKLSGFLAPRSPVGCAYYDPAVYSVIGELDDAFRDINLHL</sequence>
<proteinExistence type="predicted"/>
<evidence type="ECO:0000313" key="3">
    <source>
        <dbReference type="WBParaSite" id="nRc.2.0.1.t39333-RA"/>
    </source>
</evidence>
<name>A0A915KLM1_ROMCU</name>
<feature type="compositionally biased region" description="Low complexity" evidence="1">
    <location>
        <begin position="32"/>
        <end position="54"/>
    </location>
</feature>
<dbReference type="Proteomes" id="UP000887565">
    <property type="component" value="Unplaced"/>
</dbReference>